<dbReference type="Proteomes" id="UP001211907">
    <property type="component" value="Unassembled WGS sequence"/>
</dbReference>
<evidence type="ECO:0000313" key="2">
    <source>
        <dbReference type="EMBL" id="KAJ3088338.1"/>
    </source>
</evidence>
<organism evidence="2 3">
    <name type="scientific">Physocladia obscura</name>
    <dbReference type="NCBI Taxonomy" id="109957"/>
    <lineage>
        <taxon>Eukaryota</taxon>
        <taxon>Fungi</taxon>
        <taxon>Fungi incertae sedis</taxon>
        <taxon>Chytridiomycota</taxon>
        <taxon>Chytridiomycota incertae sedis</taxon>
        <taxon>Chytridiomycetes</taxon>
        <taxon>Chytridiales</taxon>
        <taxon>Chytriomycetaceae</taxon>
        <taxon>Physocladia</taxon>
    </lineage>
</organism>
<comment type="caution">
    <text evidence="2">The sequence shown here is derived from an EMBL/GenBank/DDBJ whole genome shotgun (WGS) entry which is preliminary data.</text>
</comment>
<sequence length="774" mass="86072">MQVNESDVADILAFALGRMDGDMGGDGKPTREMLGMVLRCCNQVSQPAVLRLLSMLRSDAGDHSHWPFRDGWRRSKEYSAVLGVLLGEDFESAMTNPAVLSSQVRLSHGSAFVRETVTLAVAHLIVYASFANASAMELKYLFSNGMGVYFVLRWVELVARRRGESFDQIGLARIAIDLQRSWEGVIRVGNDANDSRMYLKGTSKMVQAQFFLSDPILIIELADMDITAPHLRKQLDEVRLYNVEGGMVINEKEQVESIPFIAVSHVWPASSAVENMGDFMRARSMQVPDVFPGASIWMDYFCLPQNDLIESLKQIRKAGGIYYHADRVAVITDYNLTTVRLPCICESETYDDQIKHSSICPQWVADHTCYSLDRWLSRGWTTQEAGCGDFFDIIVRDNDTNTPCTIPLASSLFLLHVITSTTVTPTIQERLASVTSSRFQYRMGNNDKDYHEFVPHRLAVGRAAYSGRDLWDSACILLDRTDLLLHAQFDFLTASEAVKNAIIVFDLPRETVQNMLSLGGGDGCGKGKPWLAPIGEPAMHIYTLPPIEFLNRMGIQNVPPCWTTFHVSEIGLELLAIKSNSTYFKLTQIPLDSVLDLLEEFTTMTSRKVAFPLFGQIFGTVASVKREIDAVSRQALSAVGDVLEHMCTCERPLRCSCGVKVYSVVFGKSVSNEDGSCGILFTNTEIQDSDLLAFVSDVGLFRQCQGWICQTALQTMSDQDAAVLLVHNAAQFLLVGLDNEFSGLLEGVEKMQVVVGLCASDMKELNGFVQEKEK</sequence>
<evidence type="ECO:0000259" key="1">
    <source>
        <dbReference type="Pfam" id="PF06985"/>
    </source>
</evidence>
<evidence type="ECO:0000313" key="3">
    <source>
        <dbReference type="Proteomes" id="UP001211907"/>
    </source>
</evidence>
<keyword evidence="3" id="KW-1185">Reference proteome</keyword>
<dbReference type="AlphaFoldDB" id="A0AAD5X6K1"/>
<accession>A0AAD5X6K1</accession>
<name>A0AAD5X6K1_9FUNG</name>
<feature type="domain" description="Heterokaryon incompatibility" evidence="1">
    <location>
        <begin position="295"/>
        <end position="384"/>
    </location>
</feature>
<reference evidence="2" key="1">
    <citation type="submission" date="2020-05" db="EMBL/GenBank/DDBJ databases">
        <title>Phylogenomic resolution of chytrid fungi.</title>
        <authorList>
            <person name="Stajich J.E."/>
            <person name="Amses K."/>
            <person name="Simmons R."/>
            <person name="Seto K."/>
            <person name="Myers J."/>
            <person name="Bonds A."/>
            <person name="Quandt C.A."/>
            <person name="Barry K."/>
            <person name="Liu P."/>
            <person name="Grigoriev I."/>
            <person name="Longcore J.E."/>
            <person name="James T.Y."/>
        </authorList>
    </citation>
    <scope>NUCLEOTIDE SEQUENCE</scope>
    <source>
        <strain evidence="2">JEL0513</strain>
    </source>
</reference>
<dbReference type="EMBL" id="JADGJH010003873">
    <property type="protein sequence ID" value="KAJ3088338.1"/>
    <property type="molecule type" value="Genomic_DNA"/>
</dbReference>
<protein>
    <recommendedName>
        <fullName evidence="1">Heterokaryon incompatibility domain-containing protein</fullName>
    </recommendedName>
</protein>
<dbReference type="InterPro" id="IPR010730">
    <property type="entry name" value="HET"/>
</dbReference>
<proteinExistence type="predicted"/>
<gene>
    <name evidence="2" type="ORF">HK100_008071</name>
</gene>
<dbReference type="Pfam" id="PF06985">
    <property type="entry name" value="HET"/>
    <property type="match status" value="1"/>
</dbReference>